<dbReference type="Pfam" id="PF00104">
    <property type="entry name" value="Hormone_recep"/>
    <property type="match status" value="1"/>
</dbReference>
<accession>A0AAE9D8S0</accession>
<sequence length="662" mass="76705">MNIFLNLHRCCLDSQEPGELLYSANDYSQEITFDESIELEPGSYFVIAHFINMNNLDLDWVFRSSKSVESFSLSFHICPFPIALKSLQSIFLIYGKVDHRVEDQVSVYTWHGEKNIFVMVDNLSELEYCRFSGIIKSDHEDKINTHLFYDFPRVAPPRSRCIVGYLSYRLGEEHQKCEVDFKYTIRSRFLMLFDWIFGEASVKSKQSRRQMFQHHHESDWNNSTSSSQQQKECTICGAPSNGYHFNAASCSACAAFFRRTVTLNRNFVCSHQNLCRVNYAMRVICRACRYQKCLSMGMERSAVQPRRDCNAGRRKIMYNNNMKALSPPPPQTTVIQGSTVIFKDEQIYEESSPEVHYAQSYSSSISEEITLSPKISVDMSLQFEAEQVLEDLLREERLFNERRKLLYCSNNSISNLITNENSNEIPYSLSDLQPLTFAGIQKHIRPQILVIYEWLRGWRHFELLNTRDRMIFLRRCVLYHTILDPSYLSYRLGLPEKFVMFNGMYVGAQAGNKTGWEDENDCISSDLKIKLYRPLMERLVNEVCVSMKAINLSFTEFVLLKALVSFKSSISACCDVSEPLKKFMNSYMDSILRALNIHYQSLGMSKDEIAQRIGNVILMMSSIFAVGMECLESHQKIQFFDLWQLDDLLIKLIQRGGGAANY</sequence>
<dbReference type="GO" id="GO:0003700">
    <property type="term" value="F:DNA-binding transcription factor activity"/>
    <property type="evidence" value="ECO:0007669"/>
    <property type="project" value="InterPro"/>
</dbReference>
<dbReference type="SMART" id="SM00430">
    <property type="entry name" value="HOLI"/>
    <property type="match status" value="1"/>
</dbReference>
<keyword evidence="3 11" id="KW-0479">Metal-binding</keyword>
<dbReference type="SUPFAM" id="SSF57716">
    <property type="entry name" value="Glucocorticoid receptor-like (DNA-binding domain)"/>
    <property type="match status" value="1"/>
</dbReference>
<evidence type="ECO:0000256" key="2">
    <source>
        <dbReference type="ARBA" id="ARBA00005993"/>
    </source>
</evidence>
<dbReference type="GO" id="GO:0008270">
    <property type="term" value="F:zinc ion binding"/>
    <property type="evidence" value="ECO:0007669"/>
    <property type="project" value="UniProtKB-KW"/>
</dbReference>
<evidence type="ECO:0000259" key="12">
    <source>
        <dbReference type="PROSITE" id="PS51030"/>
    </source>
</evidence>
<dbReference type="InterPro" id="IPR035500">
    <property type="entry name" value="NHR-like_dom_sf"/>
</dbReference>
<dbReference type="PRINTS" id="PR00047">
    <property type="entry name" value="STROIDFINGER"/>
</dbReference>
<keyword evidence="8 11" id="KW-0804">Transcription</keyword>
<evidence type="ECO:0000256" key="6">
    <source>
        <dbReference type="ARBA" id="ARBA00023015"/>
    </source>
</evidence>
<evidence type="ECO:0000259" key="13">
    <source>
        <dbReference type="PROSITE" id="PS51843"/>
    </source>
</evidence>
<dbReference type="GO" id="GO:0000978">
    <property type="term" value="F:RNA polymerase II cis-regulatory region sequence-specific DNA binding"/>
    <property type="evidence" value="ECO:0007669"/>
    <property type="project" value="InterPro"/>
</dbReference>
<dbReference type="PROSITE" id="PS00031">
    <property type="entry name" value="NUCLEAR_REC_DBD_1"/>
    <property type="match status" value="1"/>
</dbReference>
<dbReference type="GO" id="GO:0005634">
    <property type="term" value="C:nucleus"/>
    <property type="evidence" value="ECO:0007669"/>
    <property type="project" value="UniProtKB-SubCell"/>
</dbReference>
<evidence type="ECO:0000256" key="3">
    <source>
        <dbReference type="ARBA" id="ARBA00022723"/>
    </source>
</evidence>
<dbReference type="CDD" id="cd06157">
    <property type="entry name" value="NR_LBD"/>
    <property type="match status" value="1"/>
</dbReference>
<dbReference type="PROSITE" id="PS51030">
    <property type="entry name" value="NUCLEAR_REC_DBD_2"/>
    <property type="match status" value="1"/>
</dbReference>
<organism evidence="14 15">
    <name type="scientific">Caenorhabditis briggsae</name>
    <dbReference type="NCBI Taxonomy" id="6238"/>
    <lineage>
        <taxon>Eukaryota</taxon>
        <taxon>Metazoa</taxon>
        <taxon>Ecdysozoa</taxon>
        <taxon>Nematoda</taxon>
        <taxon>Chromadorea</taxon>
        <taxon>Rhabditida</taxon>
        <taxon>Rhabditina</taxon>
        <taxon>Rhabditomorpha</taxon>
        <taxon>Rhabditoidea</taxon>
        <taxon>Rhabditidae</taxon>
        <taxon>Peloderinae</taxon>
        <taxon>Caenorhabditis</taxon>
    </lineage>
</organism>
<dbReference type="CDD" id="cd06960">
    <property type="entry name" value="NR_DBD_HNF4A"/>
    <property type="match status" value="1"/>
</dbReference>
<dbReference type="PROSITE" id="PS51843">
    <property type="entry name" value="NR_LBD"/>
    <property type="match status" value="1"/>
</dbReference>
<evidence type="ECO:0000256" key="7">
    <source>
        <dbReference type="ARBA" id="ARBA00023125"/>
    </source>
</evidence>
<dbReference type="Pfam" id="PF00105">
    <property type="entry name" value="zf-C4"/>
    <property type="match status" value="1"/>
</dbReference>
<dbReference type="EMBL" id="CP090893">
    <property type="protein sequence ID" value="ULT98679.1"/>
    <property type="molecule type" value="Genomic_DNA"/>
</dbReference>
<dbReference type="AlphaFoldDB" id="A0AAE9D8S0"/>
<dbReference type="InterPro" id="IPR013088">
    <property type="entry name" value="Znf_NHR/GATA"/>
</dbReference>
<feature type="domain" description="NR LBD" evidence="13">
    <location>
        <begin position="384"/>
        <end position="656"/>
    </location>
</feature>
<evidence type="ECO:0000256" key="1">
    <source>
        <dbReference type="ARBA" id="ARBA00004123"/>
    </source>
</evidence>
<evidence type="ECO:0000256" key="10">
    <source>
        <dbReference type="ARBA" id="ARBA00023242"/>
    </source>
</evidence>
<dbReference type="Gene3D" id="1.10.565.10">
    <property type="entry name" value="Retinoid X Receptor"/>
    <property type="match status" value="1"/>
</dbReference>
<keyword evidence="6 11" id="KW-0805">Transcription regulation</keyword>
<comment type="similarity">
    <text evidence="2 11">Belongs to the nuclear hormone receptor family.</text>
</comment>
<evidence type="ECO:0000256" key="8">
    <source>
        <dbReference type="ARBA" id="ARBA00023163"/>
    </source>
</evidence>
<proteinExistence type="inferred from homology"/>
<evidence type="ECO:0000313" key="15">
    <source>
        <dbReference type="Proteomes" id="UP000827892"/>
    </source>
</evidence>
<keyword evidence="7 11" id="KW-0238">DNA-binding</keyword>
<dbReference type="PANTHER" id="PTHR46397">
    <property type="entry name" value="NUCLEAR HORMONE RECEPTOR FAMILY-RELATED"/>
    <property type="match status" value="1"/>
</dbReference>
<evidence type="ECO:0000313" key="14">
    <source>
        <dbReference type="EMBL" id="ULT98679.1"/>
    </source>
</evidence>
<dbReference type="SUPFAM" id="SSF48508">
    <property type="entry name" value="Nuclear receptor ligand-binding domain"/>
    <property type="match status" value="1"/>
</dbReference>
<dbReference type="Gene3D" id="3.30.50.10">
    <property type="entry name" value="Erythroid Transcription Factor GATA-1, subunit A"/>
    <property type="match status" value="1"/>
</dbReference>
<evidence type="ECO:0000256" key="5">
    <source>
        <dbReference type="ARBA" id="ARBA00022833"/>
    </source>
</evidence>
<evidence type="ECO:0000256" key="11">
    <source>
        <dbReference type="RuleBase" id="RU004334"/>
    </source>
</evidence>
<gene>
    <name evidence="14" type="ORF">L3Y34_000207</name>
</gene>
<dbReference type="PANTHER" id="PTHR46397:SF5">
    <property type="entry name" value="NUCLEAR HORMONE RECEPTOR FAMILY MEMBER NHR-20"/>
    <property type="match status" value="1"/>
</dbReference>
<feature type="domain" description="Nuclear receptor" evidence="12">
    <location>
        <begin position="230"/>
        <end position="305"/>
    </location>
</feature>
<keyword evidence="9 11" id="KW-0675">Receptor</keyword>
<dbReference type="SMART" id="SM00399">
    <property type="entry name" value="ZnF_C4"/>
    <property type="match status" value="1"/>
</dbReference>
<evidence type="ECO:0000256" key="4">
    <source>
        <dbReference type="ARBA" id="ARBA00022771"/>
    </source>
</evidence>
<keyword evidence="10 11" id="KW-0539">Nucleus</keyword>
<evidence type="ECO:0000256" key="9">
    <source>
        <dbReference type="ARBA" id="ARBA00023170"/>
    </source>
</evidence>
<dbReference type="InterPro" id="IPR000536">
    <property type="entry name" value="Nucl_hrmn_rcpt_lig-bd"/>
</dbReference>
<keyword evidence="4 11" id="KW-0863">Zinc-finger</keyword>
<keyword evidence="5 11" id="KW-0862">Zinc</keyword>
<protein>
    <submittedName>
        <fullName evidence="14">Uncharacterized protein</fullName>
    </submittedName>
</protein>
<dbReference type="InterPro" id="IPR049636">
    <property type="entry name" value="HNF4-like_DBD"/>
</dbReference>
<name>A0AAE9D8S0_CAEBR</name>
<comment type="subcellular location">
    <subcellularLocation>
        <location evidence="1 11">Nucleus</location>
    </subcellularLocation>
</comment>
<dbReference type="Proteomes" id="UP000827892">
    <property type="component" value="Chromosome III"/>
</dbReference>
<dbReference type="InterPro" id="IPR001628">
    <property type="entry name" value="Znf_hrmn_rcpt"/>
</dbReference>
<reference evidence="14 15" key="1">
    <citation type="submission" date="2022-05" db="EMBL/GenBank/DDBJ databases">
        <title>Chromosome-level reference genomes for two strains of Caenorhabditis briggsae: an improved platform for comparative genomics.</title>
        <authorList>
            <person name="Stevens L."/>
            <person name="Andersen E.C."/>
        </authorList>
    </citation>
    <scope>NUCLEOTIDE SEQUENCE [LARGE SCALE GENOMIC DNA]</scope>
    <source>
        <strain evidence="14">QX1410_ONT</strain>
        <tissue evidence="14">Whole-organism</tissue>
    </source>
</reference>